<protein>
    <recommendedName>
        <fullName evidence="3">SnoaL-like domain-containing protein</fullName>
    </recommendedName>
</protein>
<dbReference type="InterPro" id="IPR032710">
    <property type="entry name" value="NTF2-like_dom_sf"/>
</dbReference>
<gene>
    <name evidence="1" type="ORF">NEOLI_005250</name>
</gene>
<dbReference type="Gene3D" id="3.10.450.50">
    <property type="match status" value="1"/>
</dbReference>
<proteinExistence type="predicted"/>
<keyword evidence="2" id="KW-1185">Reference proteome</keyword>
<comment type="caution">
    <text evidence="1">The sequence shown here is derived from an EMBL/GenBank/DDBJ whole genome shotgun (WGS) entry which is preliminary data.</text>
</comment>
<dbReference type="EMBL" id="LXFE01001739">
    <property type="protein sequence ID" value="OLL23375.1"/>
    <property type="molecule type" value="Genomic_DNA"/>
</dbReference>
<dbReference type="Proteomes" id="UP000186594">
    <property type="component" value="Unassembled WGS sequence"/>
</dbReference>
<accession>A0A1U7LL40</accession>
<organism evidence="1 2">
    <name type="scientific">Neolecta irregularis (strain DAH-3)</name>
    <dbReference type="NCBI Taxonomy" id="1198029"/>
    <lineage>
        <taxon>Eukaryota</taxon>
        <taxon>Fungi</taxon>
        <taxon>Dikarya</taxon>
        <taxon>Ascomycota</taxon>
        <taxon>Taphrinomycotina</taxon>
        <taxon>Neolectales</taxon>
        <taxon>Neolectaceae</taxon>
        <taxon>Neolecta</taxon>
    </lineage>
</organism>
<name>A0A1U7LL40_NEOID</name>
<evidence type="ECO:0008006" key="3">
    <source>
        <dbReference type="Google" id="ProtNLM"/>
    </source>
</evidence>
<evidence type="ECO:0000313" key="1">
    <source>
        <dbReference type="EMBL" id="OLL23375.1"/>
    </source>
</evidence>
<dbReference type="SUPFAM" id="SSF54427">
    <property type="entry name" value="NTF2-like"/>
    <property type="match status" value="1"/>
</dbReference>
<sequence>MPTDRPAFMGAFPRFSQVRYSILQAGSLASAAAENAFRFHKHLIRGELDKAVLECHPDFVVEESPGLPYDKQYYEGLAGLQELLLNMAACMEMNDTRVEVFPVSEELVFIAWNAKCTTKQTNQTFNLDLINKLDFRDNKIIKIKSYYLNQSELLLDEMVARQGMTPLIQAKMKHCREKIEEGKTYLQNLATE</sequence>
<dbReference type="AlphaFoldDB" id="A0A1U7LL40"/>
<reference evidence="1 2" key="1">
    <citation type="submission" date="2016-04" db="EMBL/GenBank/DDBJ databases">
        <title>Evolutionary innovation and constraint leading to complex multicellularity in the Ascomycota.</title>
        <authorList>
            <person name="Cisse O."/>
            <person name="Nguyen A."/>
            <person name="Hewitt D.A."/>
            <person name="Jedd G."/>
            <person name="Stajich J.E."/>
        </authorList>
    </citation>
    <scope>NUCLEOTIDE SEQUENCE [LARGE SCALE GENOMIC DNA]</scope>
    <source>
        <strain evidence="1 2">DAH-3</strain>
    </source>
</reference>
<evidence type="ECO:0000313" key="2">
    <source>
        <dbReference type="Proteomes" id="UP000186594"/>
    </source>
</evidence>